<dbReference type="RefSeq" id="XP_060293246.1">
    <property type="nucleotide sequence ID" value="XM_060447157.1"/>
</dbReference>
<organism evidence="9 10">
    <name type="scientific">Lasiosphaeria miniovina</name>
    <dbReference type="NCBI Taxonomy" id="1954250"/>
    <lineage>
        <taxon>Eukaryota</taxon>
        <taxon>Fungi</taxon>
        <taxon>Dikarya</taxon>
        <taxon>Ascomycota</taxon>
        <taxon>Pezizomycotina</taxon>
        <taxon>Sordariomycetes</taxon>
        <taxon>Sordariomycetidae</taxon>
        <taxon>Sordariales</taxon>
        <taxon>Lasiosphaeriaceae</taxon>
        <taxon>Lasiosphaeria</taxon>
    </lineage>
</organism>
<evidence type="ECO:0000256" key="4">
    <source>
        <dbReference type="ARBA" id="ARBA00022989"/>
    </source>
</evidence>
<dbReference type="AlphaFoldDB" id="A0AA40DQW3"/>
<proteinExistence type="predicted"/>
<feature type="transmembrane region" description="Helical" evidence="7">
    <location>
        <begin position="216"/>
        <end position="236"/>
    </location>
</feature>
<dbReference type="FunFam" id="1.20.1250.20:FF:000196">
    <property type="entry name" value="MFS toxin efflux pump (AflT)"/>
    <property type="match status" value="1"/>
</dbReference>
<dbReference type="FunFam" id="1.20.1720.10:FF:000012">
    <property type="entry name" value="MFS toxin efflux pump (AflT)"/>
    <property type="match status" value="1"/>
</dbReference>
<feature type="transmembrane region" description="Helical" evidence="7">
    <location>
        <begin position="451"/>
        <end position="470"/>
    </location>
</feature>
<dbReference type="PANTHER" id="PTHR23501:SF201">
    <property type="entry name" value="MFS AFLATOXIN EFFLUX PUMP"/>
    <property type="match status" value="1"/>
</dbReference>
<dbReference type="PROSITE" id="PS50850">
    <property type="entry name" value="MFS"/>
    <property type="match status" value="1"/>
</dbReference>
<dbReference type="GO" id="GO:0022857">
    <property type="term" value="F:transmembrane transporter activity"/>
    <property type="evidence" value="ECO:0007669"/>
    <property type="project" value="InterPro"/>
</dbReference>
<name>A0AA40DQW3_9PEZI</name>
<comment type="subcellular location">
    <subcellularLocation>
        <location evidence="1">Membrane</location>
        <topology evidence="1">Multi-pass membrane protein</topology>
    </subcellularLocation>
</comment>
<dbReference type="PANTHER" id="PTHR23501">
    <property type="entry name" value="MAJOR FACILITATOR SUPERFAMILY"/>
    <property type="match status" value="1"/>
</dbReference>
<evidence type="ECO:0000259" key="8">
    <source>
        <dbReference type="PROSITE" id="PS50850"/>
    </source>
</evidence>
<keyword evidence="3 7" id="KW-0812">Transmembrane</keyword>
<dbReference type="CDD" id="cd17502">
    <property type="entry name" value="MFS_Azr1_MDR_like"/>
    <property type="match status" value="1"/>
</dbReference>
<sequence length="579" mass="61083">MVSTSPTPPATLTGDNGHDNSNDEKSPPPVNPPPDSESDAFNEYHDAERNFQPLSPKFWSVMVGLYLAMFLVGLDRLIIATAVPRITDEFGSIGDIGWYGSAYMLTNACSNLVFGRIYQLYSTKLVFLVSLVIFEAGSALCAAAPTSAAFIAGRAFAGLGSAGLFAGNIMVIIPLVPLRKRPIFIAMFGIVFSLSSVLGPIVGGTLTDNVTWRWCFYLNLPIGGFTMLVIIFFLHIDPPKREKLTVFAQIKRLDPVGVVFFVPSMVSLILALQWGGSTDAWSAPRIIGLLATFAVTLVAFVVVEALTPATAMAPARVVLNRSIAGSMAFMFLLSGAMMTVIYYLTIWFQAAQGLGAMDAGIHTLPLVLGLVVMSVLAAVFTQRLGYYVPAMLLSPVLTAVGAGMLSTLTPGGTPSSHWIGYQVLYGLGIGSGFQCANLAAQNVLPRADVPLGLALMFFTQQLGGSVFLSVGQNIFSVQLVDGLAGVAGLDAQQIVNTGATDLRGIVPPSELGTVVEAYSFALTRTFVLAAALSAATVLAAAAVEWKSIKKPKGVPGAEKTAVRDPEDAAVNAGETKEAV</sequence>
<feature type="region of interest" description="Disordered" evidence="6">
    <location>
        <begin position="1"/>
        <end position="39"/>
    </location>
</feature>
<gene>
    <name evidence="9" type="ORF">B0T26DRAFT_805537</name>
</gene>
<feature type="transmembrane region" description="Helical" evidence="7">
    <location>
        <begin position="256"/>
        <end position="274"/>
    </location>
</feature>
<feature type="domain" description="Major facilitator superfamily (MFS) profile" evidence="8">
    <location>
        <begin position="61"/>
        <end position="548"/>
    </location>
</feature>
<dbReference type="InterPro" id="IPR011701">
    <property type="entry name" value="MFS"/>
</dbReference>
<keyword evidence="4 7" id="KW-1133">Transmembrane helix</keyword>
<dbReference type="InterPro" id="IPR036259">
    <property type="entry name" value="MFS_trans_sf"/>
</dbReference>
<feature type="transmembrane region" description="Helical" evidence="7">
    <location>
        <begin position="418"/>
        <end position="439"/>
    </location>
</feature>
<feature type="transmembrane region" description="Helical" evidence="7">
    <location>
        <begin position="360"/>
        <end position="379"/>
    </location>
</feature>
<dbReference type="EMBL" id="JAUIRO010000006">
    <property type="protein sequence ID" value="KAK0709942.1"/>
    <property type="molecule type" value="Genomic_DNA"/>
</dbReference>
<keyword evidence="5 7" id="KW-0472">Membrane</keyword>
<feature type="transmembrane region" description="Helical" evidence="7">
    <location>
        <begin position="386"/>
        <end position="406"/>
    </location>
</feature>
<evidence type="ECO:0000256" key="2">
    <source>
        <dbReference type="ARBA" id="ARBA00022448"/>
    </source>
</evidence>
<feature type="transmembrane region" description="Helical" evidence="7">
    <location>
        <begin position="286"/>
        <end position="306"/>
    </location>
</feature>
<evidence type="ECO:0000256" key="5">
    <source>
        <dbReference type="ARBA" id="ARBA00023136"/>
    </source>
</evidence>
<evidence type="ECO:0000313" key="9">
    <source>
        <dbReference type="EMBL" id="KAK0709942.1"/>
    </source>
</evidence>
<reference evidence="9" key="1">
    <citation type="submission" date="2023-06" db="EMBL/GenBank/DDBJ databases">
        <title>Genome-scale phylogeny and comparative genomics of the fungal order Sordariales.</title>
        <authorList>
            <consortium name="Lawrence Berkeley National Laboratory"/>
            <person name="Hensen N."/>
            <person name="Bonometti L."/>
            <person name="Westerberg I."/>
            <person name="Brannstrom I.O."/>
            <person name="Guillou S."/>
            <person name="Cros-Aarteil S."/>
            <person name="Calhoun S."/>
            <person name="Haridas S."/>
            <person name="Kuo A."/>
            <person name="Mondo S."/>
            <person name="Pangilinan J."/>
            <person name="Riley R."/>
            <person name="LaButti K."/>
            <person name="Andreopoulos B."/>
            <person name="Lipzen A."/>
            <person name="Chen C."/>
            <person name="Yanf M."/>
            <person name="Daum C."/>
            <person name="Ng V."/>
            <person name="Clum A."/>
            <person name="Steindorff A."/>
            <person name="Ohm R."/>
            <person name="Martin F."/>
            <person name="Silar P."/>
            <person name="Natvig D."/>
            <person name="Lalanne C."/>
            <person name="Gautier V."/>
            <person name="Ament-velasquez S.L."/>
            <person name="Kruys A."/>
            <person name="Hutchinson M.I."/>
            <person name="Powell A.J."/>
            <person name="Barry K."/>
            <person name="Miller A.N."/>
            <person name="Grigoriev I.V."/>
            <person name="Debuchy R."/>
            <person name="Gladieux P."/>
            <person name="Thoren M.H."/>
            <person name="Johannesson H."/>
        </authorList>
    </citation>
    <scope>NUCLEOTIDE SEQUENCE</scope>
    <source>
        <strain evidence="9">SMH2392-1A</strain>
    </source>
</reference>
<evidence type="ECO:0000256" key="1">
    <source>
        <dbReference type="ARBA" id="ARBA00004141"/>
    </source>
</evidence>
<evidence type="ECO:0000256" key="3">
    <source>
        <dbReference type="ARBA" id="ARBA00022692"/>
    </source>
</evidence>
<feature type="transmembrane region" description="Helical" evidence="7">
    <location>
        <begin position="58"/>
        <end position="84"/>
    </location>
</feature>
<dbReference type="GeneID" id="85330427"/>
<dbReference type="Gene3D" id="1.20.1250.20">
    <property type="entry name" value="MFS general substrate transporter like domains"/>
    <property type="match status" value="1"/>
</dbReference>
<feature type="transmembrane region" description="Helical" evidence="7">
    <location>
        <begin position="327"/>
        <end position="348"/>
    </location>
</feature>
<comment type="caution">
    <text evidence="9">The sequence shown here is derived from an EMBL/GenBank/DDBJ whole genome shotgun (WGS) entry which is preliminary data.</text>
</comment>
<feature type="region of interest" description="Disordered" evidence="6">
    <location>
        <begin position="552"/>
        <end position="579"/>
    </location>
</feature>
<dbReference type="Proteomes" id="UP001172101">
    <property type="component" value="Unassembled WGS sequence"/>
</dbReference>
<keyword evidence="2" id="KW-0813">Transport</keyword>
<dbReference type="GO" id="GO:0005886">
    <property type="term" value="C:plasma membrane"/>
    <property type="evidence" value="ECO:0007669"/>
    <property type="project" value="TreeGrafter"/>
</dbReference>
<evidence type="ECO:0000256" key="7">
    <source>
        <dbReference type="SAM" id="Phobius"/>
    </source>
</evidence>
<feature type="transmembrane region" description="Helical" evidence="7">
    <location>
        <begin position="517"/>
        <end position="543"/>
    </location>
</feature>
<accession>A0AA40DQW3</accession>
<evidence type="ECO:0000313" key="10">
    <source>
        <dbReference type="Proteomes" id="UP001172101"/>
    </source>
</evidence>
<feature type="transmembrane region" description="Helical" evidence="7">
    <location>
        <begin position="156"/>
        <end position="176"/>
    </location>
</feature>
<dbReference type="Pfam" id="PF07690">
    <property type="entry name" value="MFS_1"/>
    <property type="match status" value="1"/>
</dbReference>
<feature type="transmembrane region" description="Helical" evidence="7">
    <location>
        <begin position="126"/>
        <end position="150"/>
    </location>
</feature>
<protein>
    <submittedName>
        <fullName evidence="9">Aflatoxin efflux pump</fullName>
    </submittedName>
</protein>
<feature type="compositionally biased region" description="Basic and acidic residues" evidence="6">
    <location>
        <begin position="16"/>
        <end position="26"/>
    </location>
</feature>
<dbReference type="SUPFAM" id="SSF103473">
    <property type="entry name" value="MFS general substrate transporter"/>
    <property type="match status" value="1"/>
</dbReference>
<evidence type="ECO:0000256" key="6">
    <source>
        <dbReference type="SAM" id="MobiDB-lite"/>
    </source>
</evidence>
<feature type="transmembrane region" description="Helical" evidence="7">
    <location>
        <begin position="183"/>
        <end position="204"/>
    </location>
</feature>
<dbReference type="InterPro" id="IPR020846">
    <property type="entry name" value="MFS_dom"/>
</dbReference>
<keyword evidence="10" id="KW-1185">Reference proteome</keyword>